<name>A0A562D8D5_9GAMM</name>
<feature type="signal peptide" evidence="2">
    <location>
        <begin position="1"/>
        <end position="22"/>
    </location>
</feature>
<dbReference type="AlphaFoldDB" id="A0A562D8D5"/>
<feature type="compositionally biased region" description="Low complexity" evidence="1">
    <location>
        <begin position="69"/>
        <end position="85"/>
    </location>
</feature>
<feature type="non-terminal residue" evidence="3">
    <location>
        <position position="85"/>
    </location>
</feature>
<evidence type="ECO:0000256" key="1">
    <source>
        <dbReference type="SAM" id="MobiDB-lite"/>
    </source>
</evidence>
<comment type="caution">
    <text evidence="3">The sequence shown here is derived from an EMBL/GenBank/DDBJ whole genome shotgun (WGS) entry which is preliminary data.</text>
</comment>
<reference evidence="3 4" key="1">
    <citation type="submission" date="2019-07" db="EMBL/GenBank/DDBJ databases">
        <title>Genome sequencing of lignin-degrading bacterial isolates.</title>
        <authorList>
            <person name="Gladden J."/>
        </authorList>
    </citation>
    <scope>NUCLEOTIDE SEQUENCE [LARGE SCALE GENOMIC DNA]</scope>
    <source>
        <strain evidence="3 4">J19</strain>
    </source>
</reference>
<evidence type="ECO:0000256" key="2">
    <source>
        <dbReference type="SAM" id="SignalP"/>
    </source>
</evidence>
<proteinExistence type="predicted"/>
<evidence type="ECO:0008006" key="5">
    <source>
        <dbReference type="Google" id="ProtNLM"/>
    </source>
</evidence>
<feature type="chain" id="PRO_5022207420" description="DUF4124 domain-containing protein" evidence="2">
    <location>
        <begin position="23"/>
        <end position="85"/>
    </location>
</feature>
<evidence type="ECO:0000313" key="4">
    <source>
        <dbReference type="Proteomes" id="UP000321583"/>
    </source>
</evidence>
<gene>
    <name evidence="3" type="ORF">L613_005100000220</name>
</gene>
<dbReference type="EMBL" id="VLJS01000082">
    <property type="protein sequence ID" value="TWH05888.1"/>
    <property type="molecule type" value="Genomic_DNA"/>
</dbReference>
<keyword evidence="4" id="KW-1185">Reference proteome</keyword>
<dbReference type="Proteomes" id="UP000321583">
    <property type="component" value="Unassembled WGS sequence"/>
</dbReference>
<keyword evidence="2" id="KW-0732">Signal</keyword>
<accession>A0A562D8D5</accession>
<sequence>MGNLGKAAVLLLLGLAALPASAGTVYRCVGSDGVSSYVTKRVPGARCAVASHFTPDRRSPRPAAPPAAAPASTAPAAITTPASAA</sequence>
<feature type="region of interest" description="Disordered" evidence="1">
    <location>
        <begin position="53"/>
        <end position="85"/>
    </location>
</feature>
<protein>
    <recommendedName>
        <fullName evidence="5">DUF4124 domain-containing protein</fullName>
    </recommendedName>
</protein>
<evidence type="ECO:0000313" key="3">
    <source>
        <dbReference type="EMBL" id="TWH05888.1"/>
    </source>
</evidence>
<organism evidence="3 4">
    <name type="scientific">Pseudoxanthomonas taiwanensis J19</name>
    <dbReference type="NCBI Taxonomy" id="935569"/>
    <lineage>
        <taxon>Bacteria</taxon>
        <taxon>Pseudomonadati</taxon>
        <taxon>Pseudomonadota</taxon>
        <taxon>Gammaproteobacteria</taxon>
        <taxon>Lysobacterales</taxon>
        <taxon>Lysobacteraceae</taxon>
        <taxon>Pseudoxanthomonas</taxon>
    </lineage>
</organism>